<keyword evidence="1" id="KW-0479">Metal-binding</keyword>
<accession>X1B1J1</accession>
<dbReference type="GO" id="GO:0008137">
    <property type="term" value="F:NADH dehydrogenase (ubiquinone) activity"/>
    <property type="evidence" value="ECO:0007669"/>
    <property type="project" value="InterPro"/>
</dbReference>
<dbReference type="PROSITE" id="PS00645">
    <property type="entry name" value="COMPLEX1_51K_2"/>
    <property type="match status" value="1"/>
</dbReference>
<dbReference type="SUPFAM" id="SSF140490">
    <property type="entry name" value="Nqo1C-terminal domain-like"/>
    <property type="match status" value="1"/>
</dbReference>
<dbReference type="EMBL" id="BART01011938">
    <property type="protein sequence ID" value="GAG89609.1"/>
    <property type="molecule type" value="Genomic_DNA"/>
</dbReference>
<dbReference type="SUPFAM" id="SSF142984">
    <property type="entry name" value="Nqo1 middle domain-like"/>
    <property type="match status" value="1"/>
</dbReference>
<keyword evidence="2" id="KW-0408">Iron</keyword>
<feature type="domain" description="NADH-ubiquinone oxidoreductase 51kDa subunit iron-sulphur binding" evidence="4">
    <location>
        <begin position="82"/>
        <end position="127"/>
    </location>
</feature>
<feature type="non-terminal residue" evidence="5">
    <location>
        <position position="1"/>
    </location>
</feature>
<dbReference type="InterPro" id="IPR028261">
    <property type="entry name" value="DPD_II"/>
</dbReference>
<dbReference type="Pfam" id="PF14691">
    <property type="entry name" value="Fer4_20"/>
    <property type="match status" value="1"/>
</dbReference>
<dbReference type="AlphaFoldDB" id="X1B1J1"/>
<organism evidence="5">
    <name type="scientific">marine sediment metagenome</name>
    <dbReference type="NCBI Taxonomy" id="412755"/>
    <lineage>
        <taxon>unclassified sequences</taxon>
        <taxon>metagenomes</taxon>
        <taxon>ecological metagenomes</taxon>
    </lineage>
</organism>
<evidence type="ECO:0000256" key="2">
    <source>
        <dbReference type="ARBA" id="ARBA00023004"/>
    </source>
</evidence>
<name>X1B1J1_9ZZZZ</name>
<dbReference type="InterPro" id="IPR001949">
    <property type="entry name" value="NADH-UbQ_OxRdtase_51kDa_CS"/>
</dbReference>
<reference evidence="5" key="1">
    <citation type="journal article" date="2014" name="Front. Microbiol.">
        <title>High frequency of phylogenetically diverse reductive dehalogenase-homologous genes in deep subseafloor sedimentary metagenomes.</title>
        <authorList>
            <person name="Kawai M."/>
            <person name="Futagami T."/>
            <person name="Toyoda A."/>
            <person name="Takaki Y."/>
            <person name="Nishi S."/>
            <person name="Hori S."/>
            <person name="Arai W."/>
            <person name="Tsubouchi T."/>
            <person name="Morono Y."/>
            <person name="Uchiyama I."/>
            <person name="Ito T."/>
            <person name="Fujiyama A."/>
            <person name="Inagaki F."/>
            <person name="Takami H."/>
        </authorList>
    </citation>
    <scope>NUCLEOTIDE SEQUENCE</scope>
    <source>
        <strain evidence="5">Expedition CK06-06</strain>
    </source>
</reference>
<sequence length="285" mass="31085">KINNTGLVEVSLGTPLGEIVFDIGEGIPEGKKFKAVQIGGPSGGVIPIEHLNTPVDYEAVTALGAIMGSGGLVVMDEDSCMVDVAKFFLDFTKDESCGKCTPCRAGIPKMLEILNKISQGEGTMEDLDVLSELAEMIASASLCGLGQTSPNPVLSTLRHFREEYEAHIIDKKCPAAVCQALFKSPCQHTCPVELDIPGYVSLIKEGRFVEAYSLIKQRNPFPSICGRVCHHPCEFKCRRAQFDEPIAIRDLKRFVADYAFEHGVEYVPQVKERKEERIAIIGAGP</sequence>
<evidence type="ECO:0000259" key="4">
    <source>
        <dbReference type="SMART" id="SM00928"/>
    </source>
</evidence>
<gene>
    <name evidence="5" type="ORF">S01H4_25168</name>
</gene>
<dbReference type="Gene3D" id="1.10.1060.10">
    <property type="entry name" value="Alpha-helical ferredoxin"/>
    <property type="match status" value="1"/>
</dbReference>
<proteinExistence type="predicted"/>
<feature type="non-terminal residue" evidence="5">
    <location>
        <position position="285"/>
    </location>
</feature>
<dbReference type="SUPFAM" id="SSF46548">
    <property type="entry name" value="alpha-helical ferredoxin"/>
    <property type="match status" value="1"/>
</dbReference>
<dbReference type="GO" id="GO:0051539">
    <property type="term" value="F:4 iron, 4 sulfur cluster binding"/>
    <property type="evidence" value="ECO:0007669"/>
    <property type="project" value="InterPro"/>
</dbReference>
<dbReference type="SMART" id="SM00928">
    <property type="entry name" value="NADH_4Fe-4S"/>
    <property type="match status" value="1"/>
</dbReference>
<dbReference type="GO" id="GO:0046872">
    <property type="term" value="F:metal ion binding"/>
    <property type="evidence" value="ECO:0007669"/>
    <property type="project" value="UniProtKB-KW"/>
</dbReference>
<dbReference type="InterPro" id="IPR037207">
    <property type="entry name" value="Nuop51_4Fe4S-bd_sf"/>
</dbReference>
<evidence type="ECO:0000256" key="3">
    <source>
        <dbReference type="ARBA" id="ARBA00023014"/>
    </source>
</evidence>
<dbReference type="PANTHER" id="PTHR43578:SF3">
    <property type="entry name" value="NADH-QUINONE OXIDOREDUCTASE SUBUNIT F"/>
    <property type="match status" value="1"/>
</dbReference>
<dbReference type="PANTHER" id="PTHR43578">
    <property type="entry name" value="NADH-QUINONE OXIDOREDUCTASE SUBUNIT F"/>
    <property type="match status" value="1"/>
</dbReference>
<dbReference type="InterPro" id="IPR009051">
    <property type="entry name" value="Helical_ferredxn"/>
</dbReference>
<comment type="caution">
    <text evidence="5">The sequence shown here is derived from an EMBL/GenBank/DDBJ whole genome shotgun (WGS) entry which is preliminary data.</text>
</comment>
<keyword evidence="3" id="KW-0411">Iron-sulfur</keyword>
<dbReference type="GO" id="GO:0010181">
    <property type="term" value="F:FMN binding"/>
    <property type="evidence" value="ECO:0007669"/>
    <property type="project" value="InterPro"/>
</dbReference>
<dbReference type="Gene3D" id="3.10.20.600">
    <property type="match status" value="1"/>
</dbReference>
<evidence type="ECO:0000256" key="1">
    <source>
        <dbReference type="ARBA" id="ARBA00022723"/>
    </source>
</evidence>
<protein>
    <recommendedName>
        <fullName evidence="4">NADH-ubiquinone oxidoreductase 51kDa subunit iron-sulphur binding domain-containing protein</fullName>
    </recommendedName>
</protein>
<evidence type="ECO:0000313" key="5">
    <source>
        <dbReference type="EMBL" id="GAG89609.1"/>
    </source>
</evidence>
<dbReference type="Pfam" id="PF10589">
    <property type="entry name" value="NADH_4Fe-4S"/>
    <property type="match status" value="1"/>
</dbReference>
<dbReference type="InterPro" id="IPR019575">
    <property type="entry name" value="Nuop51_4Fe4S-bd"/>
</dbReference>